<feature type="domain" description="N-acetyltransferase" evidence="4">
    <location>
        <begin position="3"/>
        <end position="145"/>
    </location>
</feature>
<dbReference type="Proteomes" id="UP000240971">
    <property type="component" value="Unassembled WGS sequence"/>
</dbReference>
<dbReference type="SUPFAM" id="SSF55729">
    <property type="entry name" value="Acyl-CoA N-acyltransferases (Nat)"/>
    <property type="match status" value="1"/>
</dbReference>
<dbReference type="InterPro" id="IPR016181">
    <property type="entry name" value="Acyl_CoA_acyltransferase"/>
</dbReference>
<keyword evidence="6" id="KW-1185">Reference proteome</keyword>
<dbReference type="PANTHER" id="PTHR10545">
    <property type="entry name" value="DIAMINE N-ACETYLTRANSFERASE"/>
    <property type="match status" value="1"/>
</dbReference>
<dbReference type="GO" id="GO:0008080">
    <property type="term" value="F:N-acetyltransferase activity"/>
    <property type="evidence" value="ECO:0007669"/>
    <property type="project" value="TreeGrafter"/>
</dbReference>
<accession>A0A2P8HD83</accession>
<dbReference type="InterPro" id="IPR000182">
    <property type="entry name" value="GNAT_dom"/>
</dbReference>
<comment type="similarity">
    <text evidence="1">Belongs to the acetyltransferase family.</text>
</comment>
<dbReference type="InterPro" id="IPR051016">
    <property type="entry name" value="Diverse_Substrate_AcTransf"/>
</dbReference>
<dbReference type="PIRSF" id="PIRSF037663">
    <property type="entry name" value="Acetyltransf_GNAT_prd"/>
    <property type="match status" value="1"/>
</dbReference>
<protein>
    <submittedName>
        <fullName evidence="5">Diamine N-acetyltransferase</fullName>
    </submittedName>
</protein>
<dbReference type="CDD" id="cd04301">
    <property type="entry name" value="NAT_SF"/>
    <property type="match status" value="1"/>
</dbReference>
<dbReference type="Gene3D" id="3.40.630.30">
    <property type="match status" value="1"/>
</dbReference>
<dbReference type="OrthoDB" id="9805924at2"/>
<keyword evidence="3" id="KW-0012">Acyltransferase</keyword>
<reference evidence="5 6" key="1">
    <citation type="submission" date="2018-03" db="EMBL/GenBank/DDBJ databases">
        <title>Genomic Encyclopedia of Archaeal and Bacterial Type Strains, Phase II (KMG-II): from individual species to whole genera.</title>
        <authorList>
            <person name="Goeker M."/>
        </authorList>
    </citation>
    <scope>NUCLEOTIDE SEQUENCE [LARGE SCALE GENOMIC DNA]</scope>
    <source>
        <strain evidence="5 6">DSM 24859</strain>
    </source>
</reference>
<dbReference type="InterPro" id="IPR017255">
    <property type="entry name" value="AcTrfase_GNAT_prd"/>
</dbReference>
<dbReference type="Pfam" id="PF00583">
    <property type="entry name" value="Acetyltransf_1"/>
    <property type="match status" value="1"/>
</dbReference>
<sequence length="145" mass="17060">MKIDIRKATESDFAQIYKLIKEFAIFIKTPEKVTITLPQMIQDKDYFQCLVAVDNGIIIGFATYFMSYYSWTGKSLYLDDLYVIEEYRGQQTGTKLMDAVFEIAKKENCKKVRWQVSNWNKKAIEFYKKRGANIDEVEINCDLVF</sequence>
<evidence type="ECO:0000313" key="5">
    <source>
        <dbReference type="EMBL" id="PSL44180.1"/>
    </source>
</evidence>
<dbReference type="PROSITE" id="PS51186">
    <property type="entry name" value="GNAT"/>
    <property type="match status" value="1"/>
</dbReference>
<gene>
    <name evidence="5" type="ORF">CLV51_10645</name>
</gene>
<dbReference type="PANTHER" id="PTHR10545:SF29">
    <property type="entry name" value="GH14572P-RELATED"/>
    <property type="match status" value="1"/>
</dbReference>
<name>A0A2P8HD83_CHINA</name>
<dbReference type="FunFam" id="3.40.630.30:FF:000064">
    <property type="entry name" value="GNAT family acetyltransferase"/>
    <property type="match status" value="1"/>
</dbReference>
<organism evidence="5 6">
    <name type="scientific">Chitinophaga niastensis</name>
    <dbReference type="NCBI Taxonomy" id="536980"/>
    <lineage>
        <taxon>Bacteria</taxon>
        <taxon>Pseudomonadati</taxon>
        <taxon>Bacteroidota</taxon>
        <taxon>Chitinophagia</taxon>
        <taxon>Chitinophagales</taxon>
        <taxon>Chitinophagaceae</taxon>
        <taxon>Chitinophaga</taxon>
    </lineage>
</organism>
<evidence type="ECO:0000256" key="2">
    <source>
        <dbReference type="ARBA" id="ARBA00022679"/>
    </source>
</evidence>
<evidence type="ECO:0000256" key="1">
    <source>
        <dbReference type="ARBA" id="ARBA00008694"/>
    </source>
</evidence>
<dbReference type="EMBL" id="PYAW01000006">
    <property type="protein sequence ID" value="PSL44180.1"/>
    <property type="molecule type" value="Genomic_DNA"/>
</dbReference>
<dbReference type="AlphaFoldDB" id="A0A2P8HD83"/>
<evidence type="ECO:0000256" key="3">
    <source>
        <dbReference type="ARBA" id="ARBA00023315"/>
    </source>
</evidence>
<comment type="caution">
    <text evidence="5">The sequence shown here is derived from an EMBL/GenBank/DDBJ whole genome shotgun (WGS) entry which is preliminary data.</text>
</comment>
<dbReference type="RefSeq" id="WP_106530476.1">
    <property type="nucleotide sequence ID" value="NZ_PYAW01000006.1"/>
</dbReference>
<proteinExistence type="inferred from homology"/>
<evidence type="ECO:0000313" key="6">
    <source>
        <dbReference type="Proteomes" id="UP000240971"/>
    </source>
</evidence>
<evidence type="ECO:0000259" key="4">
    <source>
        <dbReference type="PROSITE" id="PS51186"/>
    </source>
</evidence>
<keyword evidence="2 5" id="KW-0808">Transferase</keyword>